<name>A0A0L6V0N1_9BASI</name>
<dbReference type="Proteomes" id="UP000037035">
    <property type="component" value="Unassembled WGS sequence"/>
</dbReference>
<reference evidence="3 4" key="1">
    <citation type="submission" date="2015-08" db="EMBL/GenBank/DDBJ databases">
        <title>Next Generation Sequencing and Analysis of the Genome of Puccinia sorghi L Schw, the Causal Agent of Maize Common Rust.</title>
        <authorList>
            <person name="Rochi L."/>
            <person name="Burguener G."/>
            <person name="Darino M."/>
            <person name="Turjanski A."/>
            <person name="Kreff E."/>
            <person name="Dieguez M.J."/>
            <person name="Sacco F."/>
        </authorList>
    </citation>
    <scope>NUCLEOTIDE SEQUENCE [LARGE SCALE GENOMIC DNA]</scope>
    <source>
        <strain evidence="3 4">RO10H11247</strain>
    </source>
</reference>
<feature type="compositionally biased region" description="Pro residues" evidence="2">
    <location>
        <begin position="64"/>
        <end position="78"/>
    </location>
</feature>
<evidence type="ECO:0000313" key="3">
    <source>
        <dbReference type="EMBL" id="KNZ53695.1"/>
    </source>
</evidence>
<evidence type="ECO:0000256" key="2">
    <source>
        <dbReference type="SAM" id="MobiDB-lite"/>
    </source>
</evidence>
<gene>
    <name evidence="3" type="ORF">VP01_3163g1</name>
</gene>
<organism evidence="3 4">
    <name type="scientific">Puccinia sorghi</name>
    <dbReference type="NCBI Taxonomy" id="27349"/>
    <lineage>
        <taxon>Eukaryota</taxon>
        <taxon>Fungi</taxon>
        <taxon>Dikarya</taxon>
        <taxon>Basidiomycota</taxon>
        <taxon>Pucciniomycotina</taxon>
        <taxon>Pucciniomycetes</taxon>
        <taxon>Pucciniales</taxon>
        <taxon>Pucciniaceae</taxon>
        <taxon>Puccinia</taxon>
    </lineage>
</organism>
<proteinExistence type="predicted"/>
<keyword evidence="4" id="KW-1185">Reference proteome</keyword>
<dbReference type="AlphaFoldDB" id="A0A0L6V0N1"/>
<dbReference type="VEuPathDB" id="FungiDB:VP01_3163g1"/>
<feature type="non-terminal residue" evidence="3">
    <location>
        <position position="96"/>
    </location>
</feature>
<feature type="coiled-coil region" evidence="1">
    <location>
        <begin position="10"/>
        <end position="37"/>
    </location>
</feature>
<feature type="region of interest" description="Disordered" evidence="2">
    <location>
        <begin position="40"/>
        <end position="96"/>
    </location>
</feature>
<protein>
    <submittedName>
        <fullName evidence="3">Uncharacterized protein</fullName>
    </submittedName>
</protein>
<accession>A0A0L6V0N1</accession>
<dbReference type="EMBL" id="LAVV01008128">
    <property type="protein sequence ID" value="KNZ53695.1"/>
    <property type="molecule type" value="Genomic_DNA"/>
</dbReference>
<evidence type="ECO:0000313" key="4">
    <source>
        <dbReference type="Proteomes" id="UP000037035"/>
    </source>
</evidence>
<evidence type="ECO:0000256" key="1">
    <source>
        <dbReference type="SAM" id="Coils"/>
    </source>
</evidence>
<comment type="caution">
    <text evidence="3">The sequence shown here is derived from an EMBL/GenBank/DDBJ whole genome shotgun (WGS) entry which is preliminary data.</text>
</comment>
<keyword evidence="1" id="KW-0175">Coiled coil</keyword>
<feature type="compositionally biased region" description="Polar residues" evidence="2">
    <location>
        <begin position="44"/>
        <end position="60"/>
    </location>
</feature>
<sequence>MMMAAEATRLAQMDKRMDQMAKLLETFEARLGSLENACGLAATSKPTGTSTGQKSYTRATGVSGPPPHTPPTVVPPPQATLRSLKPGKAVIHSDPT</sequence>